<dbReference type="PROSITE" id="PS51186">
    <property type="entry name" value="GNAT"/>
    <property type="match status" value="1"/>
</dbReference>
<evidence type="ECO:0000313" key="2">
    <source>
        <dbReference type="EMBL" id="AUH34890.1"/>
    </source>
</evidence>
<protein>
    <recommendedName>
        <fullName evidence="1">N-acetyltransferase domain-containing protein</fullName>
    </recommendedName>
</protein>
<evidence type="ECO:0000313" key="3">
    <source>
        <dbReference type="Proteomes" id="UP000233742"/>
    </source>
</evidence>
<dbReference type="InterPro" id="IPR016181">
    <property type="entry name" value="Acyl_CoA_acyltransferase"/>
</dbReference>
<dbReference type="RefSeq" id="WP_101461550.1">
    <property type="nucleotide sequence ID" value="NZ_CP025408.1"/>
</dbReference>
<feature type="domain" description="N-acetyltransferase" evidence="1">
    <location>
        <begin position="27"/>
        <end position="180"/>
    </location>
</feature>
<dbReference type="AlphaFoldDB" id="A0A2K9EIT1"/>
<dbReference type="GO" id="GO:0016747">
    <property type="term" value="F:acyltransferase activity, transferring groups other than amino-acyl groups"/>
    <property type="evidence" value="ECO:0007669"/>
    <property type="project" value="InterPro"/>
</dbReference>
<proteinExistence type="predicted"/>
<keyword evidence="3" id="KW-1185">Reference proteome</keyword>
<dbReference type="InterPro" id="IPR000182">
    <property type="entry name" value="GNAT_dom"/>
</dbReference>
<organism evidence="2 3">
    <name type="scientific">Paracoccus tegillarcae</name>
    <dbReference type="NCBI Taxonomy" id="1529068"/>
    <lineage>
        <taxon>Bacteria</taxon>
        <taxon>Pseudomonadati</taxon>
        <taxon>Pseudomonadota</taxon>
        <taxon>Alphaproteobacteria</taxon>
        <taxon>Rhodobacterales</taxon>
        <taxon>Paracoccaceae</taxon>
        <taxon>Paracoccus</taxon>
    </lineage>
</organism>
<accession>A0A2K9EIT1</accession>
<dbReference type="Proteomes" id="UP000233742">
    <property type="component" value="Chromosome"/>
</dbReference>
<dbReference type="KEGG" id="paro:CUV01_17250"/>
<dbReference type="SUPFAM" id="SSF55729">
    <property type="entry name" value="Acyl-CoA N-acyltransferases (Nat)"/>
    <property type="match status" value="1"/>
</dbReference>
<evidence type="ECO:0000259" key="1">
    <source>
        <dbReference type="PROSITE" id="PS51186"/>
    </source>
</evidence>
<reference evidence="2 3" key="1">
    <citation type="submission" date="2017-12" db="EMBL/GenBank/DDBJ databases">
        <authorList>
            <person name="Hurst M.R.H."/>
        </authorList>
    </citation>
    <scope>NUCLEOTIDE SEQUENCE [LARGE SCALE GENOMIC DNA]</scope>
    <source>
        <strain evidence="2 3">BM15</strain>
    </source>
</reference>
<sequence length="180" mass="19349">MPRQHDIPDPADAPRGLDLLTPLADQVDIRGLNRRDAPLLTKHLQRLPPEARHARFHAGVNDDAIETYVSRIGWQDTYVFGAVIDGQLRAVAELVPEPGSEVAEIAVSVEPQQQHSGLGRLLVLAAMLAARHLGLTQLRLTYQSGNAAMRGLVQDLGGETVTNGQQAEATLPVPPAVGDV</sequence>
<dbReference type="OrthoDB" id="7843527at2"/>
<name>A0A2K9EIT1_9RHOB</name>
<dbReference type="Pfam" id="PF00583">
    <property type="entry name" value="Acetyltransf_1"/>
    <property type="match status" value="1"/>
</dbReference>
<dbReference type="EMBL" id="CP025408">
    <property type="protein sequence ID" value="AUH34890.1"/>
    <property type="molecule type" value="Genomic_DNA"/>
</dbReference>
<dbReference type="Gene3D" id="3.40.630.30">
    <property type="match status" value="1"/>
</dbReference>
<gene>
    <name evidence="2" type="ORF">CUV01_17250</name>
</gene>